<keyword evidence="3" id="KW-0464">Manganese</keyword>
<evidence type="ECO:0000256" key="3">
    <source>
        <dbReference type="ARBA" id="ARBA00023211"/>
    </source>
</evidence>
<feature type="domain" description="Serine/threonine specific protein phosphatases" evidence="4">
    <location>
        <begin position="5"/>
        <end position="227"/>
    </location>
</feature>
<accession>A0A4Y7JKW0</accession>
<organism evidence="5 6">
    <name type="scientific">Papaver somniferum</name>
    <name type="common">Opium poppy</name>
    <dbReference type="NCBI Taxonomy" id="3469"/>
    <lineage>
        <taxon>Eukaryota</taxon>
        <taxon>Viridiplantae</taxon>
        <taxon>Streptophyta</taxon>
        <taxon>Embryophyta</taxon>
        <taxon>Tracheophyta</taxon>
        <taxon>Spermatophyta</taxon>
        <taxon>Magnoliopsida</taxon>
        <taxon>Ranunculales</taxon>
        <taxon>Papaveraceae</taxon>
        <taxon>Papaveroideae</taxon>
        <taxon>Papaver</taxon>
    </lineage>
</organism>
<evidence type="ECO:0000256" key="1">
    <source>
        <dbReference type="ARBA" id="ARBA00001936"/>
    </source>
</evidence>
<reference evidence="5 6" key="1">
    <citation type="journal article" date="2018" name="Science">
        <title>The opium poppy genome and morphinan production.</title>
        <authorList>
            <person name="Guo L."/>
            <person name="Winzer T."/>
            <person name="Yang X."/>
            <person name="Li Y."/>
            <person name="Ning Z."/>
            <person name="He Z."/>
            <person name="Teodor R."/>
            <person name="Lu Y."/>
            <person name="Bowser T.A."/>
            <person name="Graham I.A."/>
            <person name="Ye K."/>
        </authorList>
    </citation>
    <scope>NUCLEOTIDE SEQUENCE [LARGE SCALE GENOMIC DNA]</scope>
    <source>
        <strain evidence="6">cv. HN1</strain>
        <tissue evidence="5">Leaves</tissue>
    </source>
</reference>
<protein>
    <recommendedName>
        <fullName evidence="4">Serine/threonine specific protein phosphatases domain-containing protein</fullName>
    </recommendedName>
</protein>
<dbReference type="PANTHER" id="PTHR45668:SF5">
    <property type="entry name" value="SERINE_THREONINE-PROTEIN PHOSPHATASE 5"/>
    <property type="match status" value="1"/>
</dbReference>
<dbReference type="GO" id="GO:0046872">
    <property type="term" value="F:metal ion binding"/>
    <property type="evidence" value="ECO:0007669"/>
    <property type="project" value="UniProtKB-KW"/>
</dbReference>
<keyword evidence="2" id="KW-0479">Metal-binding</keyword>
<evidence type="ECO:0000313" key="6">
    <source>
        <dbReference type="Proteomes" id="UP000316621"/>
    </source>
</evidence>
<evidence type="ECO:0000313" key="5">
    <source>
        <dbReference type="EMBL" id="RZC60670.1"/>
    </source>
</evidence>
<dbReference type="PRINTS" id="PR00114">
    <property type="entry name" value="STPHPHTASE"/>
</dbReference>
<dbReference type="GO" id="GO:0016787">
    <property type="term" value="F:hydrolase activity"/>
    <property type="evidence" value="ECO:0007669"/>
    <property type="project" value="InterPro"/>
</dbReference>
<name>A0A4Y7JKW0_PAPSO</name>
<proteinExistence type="predicted"/>
<evidence type="ECO:0000256" key="2">
    <source>
        <dbReference type="ARBA" id="ARBA00022723"/>
    </source>
</evidence>
<dbReference type="Proteomes" id="UP000316621">
    <property type="component" value="Chromosome 5"/>
</dbReference>
<dbReference type="InterPro" id="IPR004843">
    <property type="entry name" value="Calcineurin-like_PHP"/>
</dbReference>
<dbReference type="SUPFAM" id="SSF56300">
    <property type="entry name" value="Metallo-dependent phosphatases"/>
    <property type="match status" value="1"/>
</dbReference>
<dbReference type="AlphaFoldDB" id="A0A4Y7JKW0"/>
<dbReference type="Gene3D" id="3.60.21.10">
    <property type="match status" value="1"/>
</dbReference>
<dbReference type="InterPro" id="IPR051134">
    <property type="entry name" value="PPP_phosphatase"/>
</dbReference>
<dbReference type="SMART" id="SM00156">
    <property type="entry name" value="PP2Ac"/>
    <property type="match status" value="1"/>
</dbReference>
<dbReference type="Gramene" id="RZC60670">
    <property type="protein sequence ID" value="RZC60670"/>
    <property type="gene ID" value="C5167_022444"/>
</dbReference>
<dbReference type="STRING" id="3469.A0A4Y7JKW0"/>
<comment type="cofactor">
    <cofactor evidence="1">
        <name>Mn(2+)</name>
        <dbReference type="ChEBI" id="CHEBI:29035"/>
    </cofactor>
</comment>
<dbReference type="InterPro" id="IPR029052">
    <property type="entry name" value="Metallo-depent_PP-like"/>
</dbReference>
<dbReference type="EMBL" id="CM010719">
    <property type="protein sequence ID" value="RZC60670.1"/>
    <property type="molecule type" value="Genomic_DNA"/>
</dbReference>
<dbReference type="Pfam" id="PF00149">
    <property type="entry name" value="Metallophos"/>
    <property type="match status" value="1"/>
</dbReference>
<gene>
    <name evidence="5" type="ORF">C5167_022444</name>
</gene>
<evidence type="ECO:0000259" key="4">
    <source>
        <dbReference type="SMART" id="SM00156"/>
    </source>
</evidence>
<dbReference type="InterPro" id="IPR006186">
    <property type="entry name" value="Ser/Thr-sp_prot-phosphatase"/>
</dbReference>
<sequence length="244" mass="27295">MRHALLMKYAYQIVLQTREMLRALPSLVDVSIAEGKHFTVCGDVHGQFYDLLNIFELNGLPSEDNPYLFNGDFVDKGSFSLEVILTLFAFKCMFPSGIHLARGNHESKNMNKIYGFEGEVKSKMSEAFIELFAEVFCCLPLAHVLNGKASACASGFHMQASACGSVIHNTYQSIIAILYEGLIRHLKAKNELTTLIISVIGFLERFPEDPALVVLNNTTVETGNPILRDRTYNYLQVQHGIARL</sequence>
<keyword evidence="6" id="KW-1185">Reference proteome</keyword>
<dbReference type="PANTHER" id="PTHR45668">
    <property type="entry name" value="SERINE/THREONINE-PROTEIN PHOSPHATASE 5-RELATED"/>
    <property type="match status" value="1"/>
</dbReference>